<dbReference type="Proteomes" id="UP001596097">
    <property type="component" value="Unassembled WGS sequence"/>
</dbReference>
<gene>
    <name evidence="2" type="ORF">ACFPYK_18805</name>
</gene>
<organism evidence="2 3">
    <name type="scientific">Mumia xiangluensis</name>
    <dbReference type="NCBI Taxonomy" id="1678900"/>
    <lineage>
        <taxon>Bacteria</taxon>
        <taxon>Bacillati</taxon>
        <taxon>Actinomycetota</taxon>
        <taxon>Actinomycetes</taxon>
        <taxon>Propionibacteriales</taxon>
        <taxon>Nocardioidaceae</taxon>
        <taxon>Mumia</taxon>
    </lineage>
</organism>
<keyword evidence="3" id="KW-1185">Reference proteome</keyword>
<comment type="caution">
    <text evidence="2">The sequence shown here is derived from an EMBL/GenBank/DDBJ whole genome shotgun (WGS) entry which is preliminary data.</text>
</comment>
<feature type="compositionally biased region" description="Acidic residues" evidence="1">
    <location>
        <begin position="42"/>
        <end position="53"/>
    </location>
</feature>
<accession>A0ABW1QPR2</accession>
<protein>
    <submittedName>
        <fullName evidence="2">Uncharacterized protein</fullName>
    </submittedName>
</protein>
<dbReference type="EMBL" id="JBHSQL010000019">
    <property type="protein sequence ID" value="MFC6151462.1"/>
    <property type="molecule type" value="Genomic_DNA"/>
</dbReference>
<reference evidence="3" key="1">
    <citation type="journal article" date="2019" name="Int. J. Syst. Evol. Microbiol.">
        <title>The Global Catalogue of Microorganisms (GCM) 10K type strain sequencing project: providing services to taxonomists for standard genome sequencing and annotation.</title>
        <authorList>
            <consortium name="The Broad Institute Genomics Platform"/>
            <consortium name="The Broad Institute Genome Sequencing Center for Infectious Disease"/>
            <person name="Wu L."/>
            <person name="Ma J."/>
        </authorList>
    </citation>
    <scope>NUCLEOTIDE SEQUENCE [LARGE SCALE GENOMIC DNA]</scope>
    <source>
        <strain evidence="3">CGMCC 4.7198</strain>
    </source>
</reference>
<proteinExistence type="predicted"/>
<dbReference type="RefSeq" id="WP_153816631.1">
    <property type="nucleotide sequence ID" value="NZ_JBHSQL010000019.1"/>
</dbReference>
<feature type="compositionally biased region" description="Acidic residues" evidence="1">
    <location>
        <begin position="27"/>
        <end position="36"/>
    </location>
</feature>
<sequence length="319" mass="32563">MIGGVVVVLALVVAMVVVGLRMTGDDGGSDEPDAADSSEAADTPDSDTPDSDGADAGLTADGVALLTKSLGEQENWTCYNTVEGVLARCHYFVAGESAQRASLRIDLADGAVTHVTFAAYLVDDPAPVTAVAAEAVGETLFDGAGRELADAVAAEEGLGPDELDVDASFTSYGDGFQIQRTDASGQPPAPPSPADIATMKPKLAAAGYTCTPTDATSLSCELTDGRVTVRVIGIDHAESAAWNVAVTGASYDAPLDEASVRQRLGAELVKLGLTDDAGATFVGASTDRQFGDFAGLQVEMTVYEGGADAHIAAMVTQVR</sequence>
<evidence type="ECO:0000313" key="3">
    <source>
        <dbReference type="Proteomes" id="UP001596097"/>
    </source>
</evidence>
<name>A0ABW1QPR2_9ACTN</name>
<evidence type="ECO:0000313" key="2">
    <source>
        <dbReference type="EMBL" id="MFC6151462.1"/>
    </source>
</evidence>
<evidence type="ECO:0000256" key="1">
    <source>
        <dbReference type="SAM" id="MobiDB-lite"/>
    </source>
</evidence>
<feature type="region of interest" description="Disordered" evidence="1">
    <location>
        <begin position="25"/>
        <end position="56"/>
    </location>
</feature>